<dbReference type="SUPFAM" id="SSF53850">
    <property type="entry name" value="Periplasmic binding protein-like II"/>
    <property type="match status" value="1"/>
</dbReference>
<keyword evidence="2" id="KW-0813">Transport</keyword>
<dbReference type="EMBL" id="JAUHPW010000002">
    <property type="protein sequence ID" value="MDN4474972.1"/>
    <property type="molecule type" value="Genomic_DNA"/>
</dbReference>
<evidence type="ECO:0000313" key="5">
    <source>
        <dbReference type="EMBL" id="MDN4474972.1"/>
    </source>
</evidence>
<comment type="caution">
    <text evidence="5">The sequence shown here is derived from an EMBL/GenBank/DDBJ whole genome shotgun (WGS) entry which is preliminary data.</text>
</comment>
<comment type="similarity">
    <text evidence="1">Belongs to the bacterial solute-binding protein 1 family.</text>
</comment>
<evidence type="ECO:0000256" key="3">
    <source>
        <dbReference type="ARBA" id="ARBA00022729"/>
    </source>
</evidence>
<dbReference type="PANTHER" id="PTHR30061:SF50">
    <property type="entry name" value="MALTOSE_MALTODEXTRIN-BINDING PERIPLASMIC PROTEIN"/>
    <property type="match status" value="1"/>
</dbReference>
<proteinExistence type="inferred from homology"/>
<evidence type="ECO:0000313" key="6">
    <source>
        <dbReference type="Proteomes" id="UP001172728"/>
    </source>
</evidence>
<organism evidence="5 6">
    <name type="scientific">Demequina litoralis</name>
    <dbReference type="NCBI Taxonomy" id="3051660"/>
    <lineage>
        <taxon>Bacteria</taxon>
        <taxon>Bacillati</taxon>
        <taxon>Actinomycetota</taxon>
        <taxon>Actinomycetes</taxon>
        <taxon>Micrococcales</taxon>
        <taxon>Demequinaceae</taxon>
        <taxon>Demequina</taxon>
    </lineage>
</organism>
<gene>
    <name evidence="5" type="ORF">QQX09_03770</name>
</gene>
<keyword evidence="3 4" id="KW-0732">Signal</keyword>
<keyword evidence="6" id="KW-1185">Reference proteome</keyword>
<dbReference type="PROSITE" id="PS51257">
    <property type="entry name" value="PROKAR_LIPOPROTEIN"/>
    <property type="match status" value="1"/>
</dbReference>
<dbReference type="Pfam" id="PF01547">
    <property type="entry name" value="SBP_bac_1"/>
    <property type="match status" value="1"/>
</dbReference>
<dbReference type="RefSeq" id="WP_301131413.1">
    <property type="nucleotide sequence ID" value="NZ_JAUHPW010000002.1"/>
</dbReference>
<evidence type="ECO:0000256" key="4">
    <source>
        <dbReference type="SAM" id="SignalP"/>
    </source>
</evidence>
<evidence type="ECO:0000256" key="1">
    <source>
        <dbReference type="ARBA" id="ARBA00008520"/>
    </source>
</evidence>
<sequence length="438" mass="46014">MKKTMIGATAFAAAGAIALAGCSTASDPASDSSPSASDTMAAAEDITLWLAGTDTPEALIEYLKTEYTEVNGGSLTVEQIGWGDLISSLTTALPDSENTPDVAEVGNTQAATFTTVGAFMDLTDHYEELGGDSLLPGFVEAGSIGDSVYALPYYFGSRAVFYRQDIYEAAGVEVPTTLAEYTEVNKKMLDEGVGGAYLAGRDWRSAISWIFANGGDIAEYDGSEWHATLDTPEAIAGVEQWQELFETGNVAQPTDDDQTTYSAINDDFLSGTPASSTLAPSWATWTLGDFDEETEAYVWNAETFGVYALPGVDGGAAPVFAGGSNIGVSAATQHVDGALDLMEIIFSDEYQTMLAENGMGPANLDFADTYIENSTFEGVNEIAFEAASNAKLTPAAAGWASVEEAGIMEDFFQAVAEGGDVTQLAVEANAKIDELING</sequence>
<feature type="chain" id="PRO_5046391117" evidence="4">
    <location>
        <begin position="26"/>
        <end position="438"/>
    </location>
</feature>
<feature type="signal peptide" evidence="4">
    <location>
        <begin position="1"/>
        <end position="25"/>
    </location>
</feature>
<evidence type="ECO:0000256" key="2">
    <source>
        <dbReference type="ARBA" id="ARBA00022448"/>
    </source>
</evidence>
<reference evidence="5" key="1">
    <citation type="submission" date="2023-06" db="EMBL/GenBank/DDBJ databases">
        <title>Sysu t00192.</title>
        <authorList>
            <person name="Gao L."/>
            <person name="Fang B.-Z."/>
            <person name="Li W.-J."/>
        </authorList>
    </citation>
    <scope>NUCLEOTIDE SEQUENCE</scope>
    <source>
        <strain evidence="5">SYSU T00192</strain>
    </source>
</reference>
<accession>A0ABT8G7D3</accession>
<dbReference type="InterPro" id="IPR006059">
    <property type="entry name" value="SBP"/>
</dbReference>
<dbReference type="Gene3D" id="3.40.190.10">
    <property type="entry name" value="Periplasmic binding protein-like II"/>
    <property type="match status" value="1"/>
</dbReference>
<dbReference type="Proteomes" id="UP001172728">
    <property type="component" value="Unassembled WGS sequence"/>
</dbReference>
<protein>
    <submittedName>
        <fullName evidence="5">Extracellular solute-binding protein</fullName>
    </submittedName>
</protein>
<dbReference type="PANTHER" id="PTHR30061">
    <property type="entry name" value="MALTOSE-BINDING PERIPLASMIC PROTEIN"/>
    <property type="match status" value="1"/>
</dbReference>
<name>A0ABT8G7D3_9MICO</name>